<accession>A0A060M150</accession>
<proteinExistence type="predicted"/>
<dbReference type="RefSeq" id="WP_038478366.1">
    <property type="nucleotide sequence ID" value="NZ_CP003923.1"/>
</dbReference>
<evidence type="ECO:0008006" key="3">
    <source>
        <dbReference type="Google" id="ProtNLM"/>
    </source>
</evidence>
<protein>
    <recommendedName>
        <fullName evidence="3">YfhS protein</fullName>
    </recommendedName>
</protein>
<dbReference type="AlphaFoldDB" id="A0A060M150"/>
<dbReference type="PATRIC" id="fig|1246626.3.peg.1209"/>
<keyword evidence="2" id="KW-1185">Reference proteome</keyword>
<evidence type="ECO:0000313" key="1">
    <source>
        <dbReference type="EMBL" id="AIC93809.1"/>
    </source>
</evidence>
<dbReference type="STRING" id="1246626.BleG1_1206"/>
<organism evidence="1 2">
    <name type="scientific">Shouchella lehensis G1</name>
    <dbReference type="NCBI Taxonomy" id="1246626"/>
    <lineage>
        <taxon>Bacteria</taxon>
        <taxon>Bacillati</taxon>
        <taxon>Bacillota</taxon>
        <taxon>Bacilli</taxon>
        <taxon>Bacillales</taxon>
        <taxon>Bacillaceae</taxon>
        <taxon>Shouchella</taxon>
    </lineage>
</organism>
<name>A0A060M150_9BACI</name>
<sequence length="73" mass="8578">MYVGRDLYELEMVKPEDWTDKELAFFHHGMQQMTAYLNVQGNSKHKAIIEEIEKRGGLHHQATWTSGTEVHYD</sequence>
<dbReference type="OrthoDB" id="2691543at2"/>
<gene>
    <name evidence="1" type="ORF">BleG1_1206</name>
</gene>
<dbReference type="Proteomes" id="UP000027142">
    <property type="component" value="Chromosome"/>
</dbReference>
<dbReference type="HOGENOM" id="CLU_184225_0_0_9"/>
<dbReference type="EMBL" id="CP003923">
    <property type="protein sequence ID" value="AIC93809.1"/>
    <property type="molecule type" value="Genomic_DNA"/>
</dbReference>
<reference evidence="1 2" key="1">
    <citation type="journal article" date="2014" name="Gene">
        <title>A comparative genomic analysis of the alkalitolerant soil bacterium Bacillus lehensis G1.</title>
        <authorList>
            <person name="Noor Y.M."/>
            <person name="Samsulrizal N.H."/>
            <person name="Jema'on N.A."/>
            <person name="Low K.O."/>
            <person name="Ramli A.N."/>
            <person name="Alias N.I."/>
            <person name="Damis S.I."/>
            <person name="Fuzi S.F."/>
            <person name="Isa M.N."/>
            <person name="Murad A.M."/>
            <person name="Raih M.F."/>
            <person name="Bakar F.D."/>
            <person name="Najimudin N."/>
            <person name="Mahadi N.M."/>
            <person name="Illias R.M."/>
        </authorList>
    </citation>
    <scope>NUCLEOTIDE SEQUENCE [LARGE SCALE GENOMIC DNA]</scope>
    <source>
        <strain evidence="1 2">G1</strain>
    </source>
</reference>
<dbReference type="KEGG" id="ble:BleG1_1206"/>
<evidence type="ECO:0000313" key="2">
    <source>
        <dbReference type="Proteomes" id="UP000027142"/>
    </source>
</evidence>
<dbReference type="eggNOG" id="ENOG50335P2">
    <property type="taxonomic scope" value="Bacteria"/>
</dbReference>